<evidence type="ECO:0000313" key="3">
    <source>
        <dbReference type="EMBL" id="KAK9116339.1"/>
    </source>
</evidence>
<dbReference type="PANTHER" id="PTHR31044:SF28">
    <property type="entry name" value="CARBOHYDRATE-BINDING X8 DOMAIN SUPERFAMILY PROTEIN"/>
    <property type="match status" value="1"/>
</dbReference>
<dbReference type="EMBL" id="JBBNAE010000006">
    <property type="protein sequence ID" value="KAK9116339.1"/>
    <property type="molecule type" value="Genomic_DNA"/>
</dbReference>
<feature type="domain" description="X8" evidence="2">
    <location>
        <begin position="2"/>
        <end position="70"/>
    </location>
</feature>
<dbReference type="PANTHER" id="PTHR31044">
    <property type="entry name" value="BETA-1,3 GLUCANASE"/>
    <property type="match status" value="1"/>
</dbReference>
<gene>
    <name evidence="3" type="ORF">Sjap_015286</name>
</gene>
<dbReference type="Proteomes" id="UP001417504">
    <property type="component" value="Unassembled WGS sequence"/>
</dbReference>
<comment type="caution">
    <text evidence="3">The sequence shown here is derived from an EMBL/GenBank/DDBJ whole genome shotgun (WGS) entry which is preliminary data.</text>
</comment>
<proteinExistence type="predicted"/>
<protein>
    <recommendedName>
        <fullName evidence="2">X8 domain-containing protein</fullName>
    </recommendedName>
</protein>
<keyword evidence="1" id="KW-0732">Signal</keyword>
<dbReference type="Gene3D" id="1.20.58.1040">
    <property type="match status" value="1"/>
</dbReference>
<name>A0AAP0IIU9_9MAGN</name>
<evidence type="ECO:0000256" key="1">
    <source>
        <dbReference type="ARBA" id="ARBA00022729"/>
    </source>
</evidence>
<organism evidence="3 4">
    <name type="scientific">Stephania japonica</name>
    <dbReference type="NCBI Taxonomy" id="461633"/>
    <lineage>
        <taxon>Eukaryota</taxon>
        <taxon>Viridiplantae</taxon>
        <taxon>Streptophyta</taxon>
        <taxon>Embryophyta</taxon>
        <taxon>Tracheophyta</taxon>
        <taxon>Spermatophyta</taxon>
        <taxon>Magnoliopsida</taxon>
        <taxon>Ranunculales</taxon>
        <taxon>Menispermaceae</taxon>
        <taxon>Menispermoideae</taxon>
        <taxon>Cissampelideae</taxon>
        <taxon>Stephania</taxon>
    </lineage>
</organism>
<sequence length="122" mass="13841">MSTTDYACGAGADCEDIRPQGRCYHSDTMVPHAYYAFSDYWQTKKRIGATCDFRGTAMIISFDPRATDVLMGGEDDTWQTHENAVHSRENAESWDAHMSRSGWEGNCCVNSLDDVARCDWRR</sequence>
<dbReference type="SMART" id="SM00768">
    <property type="entry name" value="X8"/>
    <property type="match status" value="1"/>
</dbReference>
<accession>A0AAP0IIU9</accession>
<dbReference type="GO" id="GO:0009506">
    <property type="term" value="C:plasmodesma"/>
    <property type="evidence" value="ECO:0007669"/>
    <property type="project" value="UniProtKB-ARBA"/>
</dbReference>
<reference evidence="3 4" key="1">
    <citation type="submission" date="2024-01" db="EMBL/GenBank/DDBJ databases">
        <title>Genome assemblies of Stephania.</title>
        <authorList>
            <person name="Yang L."/>
        </authorList>
    </citation>
    <scope>NUCLEOTIDE SEQUENCE [LARGE SCALE GENOMIC DNA]</scope>
    <source>
        <strain evidence="3">QJT</strain>
        <tissue evidence="3">Leaf</tissue>
    </source>
</reference>
<dbReference type="InterPro" id="IPR012946">
    <property type="entry name" value="X8"/>
</dbReference>
<dbReference type="InterPro" id="IPR044788">
    <property type="entry name" value="X8_dom_prot"/>
</dbReference>
<evidence type="ECO:0000313" key="4">
    <source>
        <dbReference type="Proteomes" id="UP001417504"/>
    </source>
</evidence>
<dbReference type="AlphaFoldDB" id="A0AAP0IIU9"/>
<keyword evidence="4" id="KW-1185">Reference proteome</keyword>
<evidence type="ECO:0000259" key="2">
    <source>
        <dbReference type="SMART" id="SM00768"/>
    </source>
</evidence>
<dbReference type="Pfam" id="PF07983">
    <property type="entry name" value="X8"/>
    <property type="match status" value="1"/>
</dbReference>